<dbReference type="InterPro" id="IPR005561">
    <property type="entry name" value="ANTAR"/>
</dbReference>
<keyword evidence="3" id="KW-1185">Reference proteome</keyword>
<dbReference type="Gene3D" id="3.40.50.2300">
    <property type="match status" value="1"/>
</dbReference>
<dbReference type="RefSeq" id="WP_320508820.1">
    <property type="nucleotide sequence ID" value="NZ_JAXCLW010000003.1"/>
</dbReference>
<organism evidence="2 3">
    <name type="scientific">Dongia soli</name>
    <dbReference type="NCBI Taxonomy" id="600628"/>
    <lineage>
        <taxon>Bacteria</taxon>
        <taxon>Pseudomonadati</taxon>
        <taxon>Pseudomonadota</taxon>
        <taxon>Alphaproteobacteria</taxon>
        <taxon>Rhodospirillales</taxon>
        <taxon>Dongiaceae</taxon>
        <taxon>Dongia</taxon>
    </lineage>
</organism>
<dbReference type="Gene3D" id="1.10.10.10">
    <property type="entry name" value="Winged helix-like DNA-binding domain superfamily/Winged helix DNA-binding domain"/>
    <property type="match status" value="1"/>
</dbReference>
<accession>A0ABU5EBJ9</accession>
<dbReference type="InterPro" id="IPR008327">
    <property type="entry name" value="Sig_transdc_resp-reg_antiterm"/>
</dbReference>
<dbReference type="InterPro" id="IPR036388">
    <property type="entry name" value="WH-like_DNA-bd_sf"/>
</dbReference>
<reference evidence="2 3" key="1">
    <citation type="journal article" date="2016" name="Antonie Van Leeuwenhoek">
        <title>Dongia soli sp. nov., isolated from soil from Dokdo, Korea.</title>
        <authorList>
            <person name="Kim D.U."/>
            <person name="Lee H."/>
            <person name="Kim H."/>
            <person name="Kim S.G."/>
            <person name="Ka J.O."/>
        </authorList>
    </citation>
    <scope>NUCLEOTIDE SEQUENCE [LARGE SCALE GENOMIC DNA]</scope>
    <source>
        <strain evidence="2 3">D78</strain>
    </source>
</reference>
<evidence type="ECO:0000313" key="2">
    <source>
        <dbReference type="EMBL" id="MDY0883753.1"/>
    </source>
</evidence>
<dbReference type="SUPFAM" id="SSF52172">
    <property type="entry name" value="CheY-like"/>
    <property type="match status" value="1"/>
</dbReference>
<name>A0ABU5EBJ9_9PROT</name>
<dbReference type="InterPro" id="IPR011006">
    <property type="entry name" value="CheY-like_superfamily"/>
</dbReference>
<sequence length="201" mass="22768">MTPTLLRDLRLLQVLVNHPEDTDCQTLVRHLHRIGCRVDVEWPPAEVPPLWPDVIFLMIKQEMVAQYKSAWAEQHERGPALIIIVDYEDPTTLQTVLEMSPNAVIGKPIQPYGVLANLVVARQSKLHHIEHHQAIEKLERKLKSVKLISQAKAVLMNQHGISEEEAYRRLRSQAMANRVTTEDIAMSLISAGNLLKKSGLS</sequence>
<dbReference type="PIRSF" id="PIRSF036382">
    <property type="entry name" value="RR_antiterm"/>
    <property type="match status" value="1"/>
</dbReference>
<evidence type="ECO:0000259" key="1">
    <source>
        <dbReference type="PROSITE" id="PS50921"/>
    </source>
</evidence>
<protein>
    <submittedName>
        <fullName evidence="2">ANTAR domain-containing protein</fullName>
    </submittedName>
</protein>
<dbReference type="Pfam" id="PF03861">
    <property type="entry name" value="ANTAR"/>
    <property type="match status" value="1"/>
</dbReference>
<gene>
    <name evidence="2" type="ORF">SMD27_12945</name>
</gene>
<dbReference type="SMART" id="SM01012">
    <property type="entry name" value="ANTAR"/>
    <property type="match status" value="1"/>
</dbReference>
<dbReference type="Pfam" id="PF21332">
    <property type="entry name" value="AmiR_N"/>
    <property type="match status" value="1"/>
</dbReference>
<dbReference type="PROSITE" id="PS50921">
    <property type="entry name" value="ANTAR"/>
    <property type="match status" value="1"/>
</dbReference>
<proteinExistence type="predicted"/>
<dbReference type="EMBL" id="JAXCLW010000003">
    <property type="protein sequence ID" value="MDY0883753.1"/>
    <property type="molecule type" value="Genomic_DNA"/>
</dbReference>
<dbReference type="Proteomes" id="UP001279642">
    <property type="component" value="Unassembled WGS sequence"/>
</dbReference>
<dbReference type="InterPro" id="IPR049021">
    <property type="entry name" value="AmiR_N"/>
</dbReference>
<evidence type="ECO:0000313" key="3">
    <source>
        <dbReference type="Proteomes" id="UP001279642"/>
    </source>
</evidence>
<feature type="domain" description="ANTAR" evidence="1">
    <location>
        <begin position="128"/>
        <end position="189"/>
    </location>
</feature>
<comment type="caution">
    <text evidence="2">The sequence shown here is derived from an EMBL/GenBank/DDBJ whole genome shotgun (WGS) entry which is preliminary data.</text>
</comment>